<dbReference type="InterPro" id="IPR007052">
    <property type="entry name" value="CS_dom"/>
</dbReference>
<dbReference type="AlphaFoldDB" id="A0A1G2CUZ1"/>
<evidence type="ECO:0000256" key="2">
    <source>
        <dbReference type="RuleBase" id="RU003616"/>
    </source>
</evidence>
<dbReference type="Proteomes" id="UP000178841">
    <property type="component" value="Unassembled WGS sequence"/>
</dbReference>
<dbReference type="Gene3D" id="2.60.40.790">
    <property type="match status" value="1"/>
</dbReference>
<dbReference type="PANTHER" id="PTHR11527">
    <property type="entry name" value="HEAT-SHOCK PROTEIN 20 FAMILY MEMBER"/>
    <property type="match status" value="1"/>
</dbReference>
<dbReference type="EMBL" id="MHLH01000005">
    <property type="protein sequence ID" value="OGZ04491.1"/>
    <property type="molecule type" value="Genomic_DNA"/>
</dbReference>
<sequence length="161" mass="18348">MIKKPSFFERLAGNITLGNDDRDDDKEIRDLPIKRDGNGKATKGDWGEDAEEEGQLAVDVYQDPEEIIIEAMIAGVKPDDLNVSITRDMVTIKGRRQEINTIAEENYFYKELYWGSFSRTILLPHEIDIENAEASEKHGLLTLKLPKIDKGRQAKLKVRSM</sequence>
<dbReference type="InterPro" id="IPR002068">
    <property type="entry name" value="A-crystallin/Hsp20_dom"/>
</dbReference>
<dbReference type="STRING" id="1798657.A2648_01480"/>
<name>A0A1G2CUZ1_9BACT</name>
<evidence type="ECO:0000259" key="4">
    <source>
        <dbReference type="PROSITE" id="PS01031"/>
    </source>
</evidence>
<feature type="domain" description="SHSP" evidence="4">
    <location>
        <begin position="49"/>
        <end position="161"/>
    </location>
</feature>
<dbReference type="Pfam" id="PF00011">
    <property type="entry name" value="HSP20"/>
    <property type="match status" value="1"/>
</dbReference>
<feature type="compositionally biased region" description="Basic and acidic residues" evidence="3">
    <location>
        <begin position="25"/>
        <end position="46"/>
    </location>
</feature>
<proteinExistence type="inferred from homology"/>
<evidence type="ECO:0000313" key="7">
    <source>
        <dbReference type="Proteomes" id="UP000178841"/>
    </source>
</evidence>
<comment type="caution">
    <text evidence="6">The sequence shown here is derived from an EMBL/GenBank/DDBJ whole genome shotgun (WGS) entry which is preliminary data.</text>
</comment>
<dbReference type="InterPro" id="IPR031107">
    <property type="entry name" value="Small_HSP"/>
</dbReference>
<evidence type="ECO:0000313" key="6">
    <source>
        <dbReference type="EMBL" id="OGZ04491.1"/>
    </source>
</evidence>
<dbReference type="CDD" id="cd06464">
    <property type="entry name" value="ACD_sHsps-like"/>
    <property type="match status" value="1"/>
</dbReference>
<dbReference type="InterPro" id="IPR008978">
    <property type="entry name" value="HSP20-like_chaperone"/>
</dbReference>
<dbReference type="PROSITE" id="PS01031">
    <property type="entry name" value="SHSP"/>
    <property type="match status" value="1"/>
</dbReference>
<dbReference type="SUPFAM" id="SSF49764">
    <property type="entry name" value="HSP20-like chaperones"/>
    <property type="match status" value="1"/>
</dbReference>
<accession>A0A1G2CUZ1</accession>
<gene>
    <name evidence="6" type="ORF">A2648_01480</name>
</gene>
<reference evidence="6 7" key="1">
    <citation type="journal article" date="2016" name="Nat. Commun.">
        <title>Thousands of microbial genomes shed light on interconnected biogeochemical processes in an aquifer system.</title>
        <authorList>
            <person name="Anantharaman K."/>
            <person name="Brown C.T."/>
            <person name="Hug L.A."/>
            <person name="Sharon I."/>
            <person name="Castelle C.J."/>
            <person name="Probst A.J."/>
            <person name="Thomas B.C."/>
            <person name="Singh A."/>
            <person name="Wilkins M.J."/>
            <person name="Karaoz U."/>
            <person name="Brodie E.L."/>
            <person name="Williams K.H."/>
            <person name="Hubbard S.S."/>
            <person name="Banfield J.F."/>
        </authorList>
    </citation>
    <scope>NUCLEOTIDE SEQUENCE [LARGE SCALE GENOMIC DNA]</scope>
</reference>
<comment type="similarity">
    <text evidence="1 2">Belongs to the small heat shock protein (HSP20) family.</text>
</comment>
<dbReference type="PROSITE" id="PS51203">
    <property type="entry name" value="CS"/>
    <property type="match status" value="1"/>
</dbReference>
<feature type="region of interest" description="Disordered" evidence="3">
    <location>
        <begin position="14"/>
        <end position="49"/>
    </location>
</feature>
<organism evidence="6 7">
    <name type="scientific">Candidatus Lloydbacteria bacterium RIFCSPHIGHO2_01_FULL_41_20</name>
    <dbReference type="NCBI Taxonomy" id="1798657"/>
    <lineage>
        <taxon>Bacteria</taxon>
        <taxon>Candidatus Lloydiibacteriota</taxon>
    </lineage>
</organism>
<evidence type="ECO:0000256" key="1">
    <source>
        <dbReference type="PROSITE-ProRule" id="PRU00285"/>
    </source>
</evidence>
<evidence type="ECO:0000259" key="5">
    <source>
        <dbReference type="PROSITE" id="PS51203"/>
    </source>
</evidence>
<evidence type="ECO:0000256" key="3">
    <source>
        <dbReference type="SAM" id="MobiDB-lite"/>
    </source>
</evidence>
<protein>
    <submittedName>
        <fullName evidence="6">Uncharacterized protein</fullName>
    </submittedName>
</protein>
<feature type="domain" description="CS" evidence="5">
    <location>
        <begin position="53"/>
        <end position="157"/>
    </location>
</feature>